<evidence type="ECO:0000256" key="17">
    <source>
        <dbReference type="ARBA" id="ARBA00044903"/>
    </source>
</evidence>
<feature type="transmembrane region" description="Helical" evidence="25">
    <location>
        <begin position="126"/>
        <end position="149"/>
    </location>
</feature>
<feature type="transmembrane region" description="Helical" evidence="25">
    <location>
        <begin position="366"/>
        <end position="390"/>
    </location>
</feature>
<feature type="transmembrane region" description="Helical" evidence="25">
    <location>
        <begin position="337"/>
        <end position="359"/>
    </location>
</feature>
<evidence type="ECO:0000256" key="25">
    <source>
        <dbReference type="SAM" id="Phobius"/>
    </source>
</evidence>
<dbReference type="PROSITE" id="PS50850">
    <property type="entry name" value="MFS"/>
    <property type="match status" value="1"/>
</dbReference>
<comment type="catalytic activity">
    <reaction evidence="20">
        <text>L-lysyl-glycine(out) = L-lysyl-glycine(in)</text>
        <dbReference type="Rhea" id="RHEA:79407"/>
        <dbReference type="ChEBI" id="CHEBI:191202"/>
    </reaction>
</comment>
<evidence type="ECO:0000256" key="6">
    <source>
        <dbReference type="ARBA" id="ARBA00023136"/>
    </source>
</evidence>
<evidence type="ECO:0000256" key="8">
    <source>
        <dbReference type="ARBA" id="ARBA00044876"/>
    </source>
</evidence>
<evidence type="ECO:0000256" key="16">
    <source>
        <dbReference type="ARBA" id="ARBA00044900"/>
    </source>
</evidence>
<comment type="catalytic activity">
    <reaction evidence="19">
        <text>L-alanyl-L-lysine(out) = L-alanyl-L-lysine(in)</text>
        <dbReference type="Rhea" id="RHEA:79415"/>
        <dbReference type="ChEBI" id="CHEBI:192470"/>
    </reaction>
</comment>
<feature type="domain" description="Major facilitator superfamily (MFS) profile" evidence="26">
    <location>
        <begin position="23"/>
        <end position="424"/>
    </location>
</feature>
<dbReference type="InterPro" id="IPR011701">
    <property type="entry name" value="MFS"/>
</dbReference>
<evidence type="ECO:0000256" key="13">
    <source>
        <dbReference type="ARBA" id="ARBA00044893"/>
    </source>
</evidence>
<comment type="similarity">
    <text evidence="2">Belongs to the major facilitator superfamily.</text>
</comment>
<evidence type="ECO:0000256" key="18">
    <source>
        <dbReference type="ARBA" id="ARBA00044912"/>
    </source>
</evidence>
<proteinExistence type="inferred from homology"/>
<keyword evidence="4 25" id="KW-0812">Transmembrane</keyword>
<dbReference type="InterPro" id="IPR052187">
    <property type="entry name" value="MFSD1"/>
</dbReference>
<keyword evidence="5 25" id="KW-1133">Transmembrane helix</keyword>
<sequence length="503" mass="55961">MDGDQSGDVENENLRERDDSGPMRFLALFLMCLLGFGSYFCYDNPGAIQENFTEDMGLSTTEFTLLYAVYAWPNVILCFIGGFLIDRVFGIQFGTVLYAFIVVIGQLVFAAGAYSDSFGLMLVGRFIFGIGGESLAVAQNNYAVVWFMGKELNTVFGLQLSFARVGSTVNLVVLGPLYNWVEQFYHGHTCLGVTLFIATGTCLMSLLAAILLGLLRNKKDTSARDNPNNEVARLTDIKDFNVTFWLICLICVVYYVAIFPLIALGKVFFERKFDMTENDASWANSVLYITSAAFSPVSGYLVDKTGRNVFWVSISIFFTIIGHAMLAFTLVSPYFTMSLIGIAYSMLAGSLWPLVAYIIPQYQLGTAYGVAQAIQNLGLGVITMLTGMIVDNWGYFMLELFFLFCLFLSLLTAIVIWLYDASHNGTLNMNNEQRQEFDKMKQAAEEADKEKLLSVNAGGEGSSQDVLQPQTDFQIRNRYLSRIGANLPSHLAPFKGIAYRTLR</sequence>
<comment type="catalytic activity">
    <reaction evidence="14">
        <text>L-aspartyl-L-lysine(out) = L-aspartyl-L-lysine(in)</text>
        <dbReference type="Rhea" id="RHEA:79411"/>
        <dbReference type="ChEBI" id="CHEBI:229953"/>
    </reaction>
</comment>
<dbReference type="EMBL" id="GECZ01009420">
    <property type="protein sequence ID" value="JAS60349.1"/>
    <property type="molecule type" value="Transcribed_RNA"/>
</dbReference>
<evidence type="ECO:0000313" key="27">
    <source>
        <dbReference type="EMBL" id="JAS39083.1"/>
    </source>
</evidence>
<dbReference type="EMBL" id="GECZ01003881">
    <property type="protein sequence ID" value="JAS65888.1"/>
    <property type="molecule type" value="Transcribed_RNA"/>
</dbReference>
<evidence type="ECO:0000259" key="26">
    <source>
        <dbReference type="PROSITE" id="PS50850"/>
    </source>
</evidence>
<dbReference type="AlphaFoldDB" id="A0A1B6GTX5"/>
<evidence type="ECO:0000256" key="12">
    <source>
        <dbReference type="ARBA" id="ARBA00044891"/>
    </source>
</evidence>
<feature type="transmembrane region" description="Helical" evidence="25">
    <location>
        <begin position="282"/>
        <end position="302"/>
    </location>
</feature>
<comment type="catalytic activity">
    <reaction evidence="17">
        <text>L-arginyl-glycine(out) = L-arginyl-glycine(in)</text>
        <dbReference type="Rhea" id="RHEA:79391"/>
        <dbReference type="ChEBI" id="CHEBI:229955"/>
    </reaction>
</comment>
<evidence type="ECO:0000313" key="29">
    <source>
        <dbReference type="EMBL" id="JAS65888.1"/>
    </source>
</evidence>
<comment type="catalytic activity">
    <reaction evidence="16">
        <text>L-lysyl-L-lysine(out) = L-lysyl-L-lysine(in)</text>
        <dbReference type="Rhea" id="RHEA:79403"/>
        <dbReference type="ChEBI" id="CHEBI:229956"/>
    </reaction>
</comment>
<comment type="catalytic activity">
    <reaction evidence="10">
        <text>L-alpha-aminoacyl-L-arginine(out) = L-alpha-aminoacyl-L-arginine(in)</text>
        <dbReference type="Rhea" id="RHEA:79367"/>
        <dbReference type="ChEBI" id="CHEBI:229968"/>
    </reaction>
</comment>
<feature type="transmembrane region" description="Helical" evidence="25">
    <location>
        <begin position="193"/>
        <end position="215"/>
    </location>
</feature>
<reference evidence="29" key="1">
    <citation type="submission" date="2015-11" db="EMBL/GenBank/DDBJ databases">
        <title>De novo transcriptome assembly of four potential Pierce s Disease insect vectors from Arizona vineyards.</title>
        <authorList>
            <person name="Tassone E.E."/>
        </authorList>
    </citation>
    <scope>NUCLEOTIDE SEQUENCE</scope>
</reference>
<dbReference type="CDD" id="cd17340">
    <property type="entry name" value="MFS_MFSD1"/>
    <property type="match status" value="1"/>
</dbReference>
<dbReference type="SUPFAM" id="SSF103473">
    <property type="entry name" value="MFS general substrate transporter"/>
    <property type="match status" value="1"/>
</dbReference>
<evidence type="ECO:0000256" key="24">
    <source>
        <dbReference type="ARBA" id="ARBA00046376"/>
    </source>
</evidence>
<dbReference type="PANTHER" id="PTHR23512:SF3">
    <property type="entry name" value="MAJOR FACILITATOR SUPERFAMILY DOMAIN-CONTAINING PROTEIN 1"/>
    <property type="match status" value="1"/>
</dbReference>
<keyword evidence="6 25" id="KW-0472">Membrane</keyword>
<keyword evidence="3" id="KW-0813">Transport</keyword>
<evidence type="ECO:0000313" key="28">
    <source>
        <dbReference type="EMBL" id="JAS60349.1"/>
    </source>
</evidence>
<dbReference type="GO" id="GO:0022857">
    <property type="term" value="F:transmembrane transporter activity"/>
    <property type="evidence" value="ECO:0007669"/>
    <property type="project" value="InterPro"/>
</dbReference>
<feature type="transmembrane region" description="Helical" evidence="25">
    <location>
        <begin position="25"/>
        <end position="45"/>
    </location>
</feature>
<feature type="transmembrane region" description="Helical" evidence="25">
    <location>
        <begin position="96"/>
        <end position="114"/>
    </location>
</feature>
<evidence type="ECO:0000256" key="5">
    <source>
        <dbReference type="ARBA" id="ARBA00022989"/>
    </source>
</evidence>
<dbReference type="PANTHER" id="PTHR23512">
    <property type="entry name" value="MAJOR FACILITATOR SUPERFAMILY DOMAIN-CONTAINING PROTEIN 1"/>
    <property type="match status" value="1"/>
</dbReference>
<evidence type="ECO:0000256" key="21">
    <source>
        <dbReference type="ARBA" id="ARBA00044985"/>
    </source>
</evidence>
<name>A0A1B6GTX5_9HEMI</name>
<evidence type="ECO:0000256" key="19">
    <source>
        <dbReference type="ARBA" id="ARBA00044919"/>
    </source>
</evidence>
<evidence type="ECO:0000256" key="10">
    <source>
        <dbReference type="ARBA" id="ARBA00044881"/>
    </source>
</evidence>
<dbReference type="GO" id="GO:0005765">
    <property type="term" value="C:lysosomal membrane"/>
    <property type="evidence" value="ECO:0007669"/>
    <property type="project" value="UniProtKB-SubCell"/>
</dbReference>
<comment type="catalytic activity">
    <reaction evidence="11">
        <text>L-alpha-aminoacyl-L-histidine(out) = L-alpha-aminoacyl-L-histidine(in)</text>
        <dbReference type="Rhea" id="RHEA:79375"/>
        <dbReference type="ChEBI" id="CHEBI:229967"/>
    </reaction>
</comment>
<protein>
    <recommendedName>
        <fullName evidence="21">Lysosomal dipeptide transporter MFSD1</fullName>
    </recommendedName>
    <alternativeName>
        <fullName evidence="22">Major facilitator superfamily domain-containing protein 1</fullName>
    </alternativeName>
</protein>
<evidence type="ECO:0000256" key="4">
    <source>
        <dbReference type="ARBA" id="ARBA00022692"/>
    </source>
</evidence>
<feature type="transmembrane region" description="Helical" evidence="25">
    <location>
        <begin position="309"/>
        <end position="331"/>
    </location>
</feature>
<evidence type="ECO:0000256" key="23">
    <source>
        <dbReference type="ARBA" id="ARBA00045709"/>
    </source>
</evidence>
<feature type="transmembrane region" description="Helical" evidence="25">
    <location>
        <begin position="242"/>
        <end position="262"/>
    </location>
</feature>
<comment type="subcellular location">
    <subcellularLocation>
        <location evidence="1">Lysosome membrane</location>
        <topology evidence="1">Multi-pass membrane protein</topology>
    </subcellularLocation>
</comment>
<feature type="transmembrane region" description="Helical" evidence="25">
    <location>
        <begin position="65"/>
        <end position="84"/>
    </location>
</feature>
<evidence type="ECO:0000256" key="1">
    <source>
        <dbReference type="ARBA" id="ARBA00004155"/>
    </source>
</evidence>
<evidence type="ECO:0000256" key="2">
    <source>
        <dbReference type="ARBA" id="ARBA00008335"/>
    </source>
</evidence>
<evidence type="ECO:0000256" key="20">
    <source>
        <dbReference type="ARBA" id="ARBA00044924"/>
    </source>
</evidence>
<keyword evidence="7" id="KW-0458">Lysosome</keyword>
<dbReference type="Gene3D" id="1.20.1250.20">
    <property type="entry name" value="MFS general substrate transporter like domains"/>
    <property type="match status" value="2"/>
</dbReference>
<evidence type="ECO:0000256" key="15">
    <source>
        <dbReference type="ARBA" id="ARBA00044899"/>
    </source>
</evidence>
<comment type="catalytic activity">
    <reaction evidence="18">
        <text>L-histidyl-L-alpha-amino acid(out) = L-histidyl-L-alpha-amino acid(in)</text>
        <dbReference type="Rhea" id="RHEA:79379"/>
        <dbReference type="ChEBI" id="CHEBI:229964"/>
    </reaction>
</comment>
<comment type="subunit">
    <text evidence="24">Homodimer. Interacts with lysosomal protein GLMP (via lumenal domain); the interaction starts while both proteins are still in the endoplasmic reticulum and is required for stabilization of MFSD1 in lysosomes but has no direct effect on its targeting to lysosomes or transporter activity.</text>
</comment>
<evidence type="ECO:0000256" key="9">
    <source>
        <dbReference type="ARBA" id="ARBA00044878"/>
    </source>
</evidence>
<dbReference type="Pfam" id="PF07690">
    <property type="entry name" value="MFS_1"/>
    <property type="match status" value="1"/>
</dbReference>
<comment type="catalytic activity">
    <reaction evidence="8">
        <text>L-lysyl-L-alanine(out) = L-lysyl-L-alanine(in)</text>
        <dbReference type="Rhea" id="RHEA:79399"/>
        <dbReference type="ChEBI" id="CHEBI:229954"/>
    </reaction>
</comment>
<dbReference type="InterPro" id="IPR020846">
    <property type="entry name" value="MFS_dom"/>
</dbReference>
<evidence type="ECO:0000256" key="11">
    <source>
        <dbReference type="ARBA" id="ARBA00044884"/>
    </source>
</evidence>
<dbReference type="InterPro" id="IPR036259">
    <property type="entry name" value="MFS_trans_sf"/>
</dbReference>
<evidence type="ECO:0000256" key="7">
    <source>
        <dbReference type="ARBA" id="ARBA00023228"/>
    </source>
</evidence>
<comment type="function">
    <text evidence="23">Lysosomal dipeptide uniporter that selectively exports lysine, arginine or histidine-containing dipeptides with a net positive charge from the lysosome lumen into the cytosol. Could play a role in a specific type of protein O-glycosylation indirectly regulating macrophages migration and tissue invasion. Also essential for liver homeostasis.</text>
</comment>
<organism evidence="29">
    <name type="scientific">Cuerna arida</name>
    <dbReference type="NCBI Taxonomy" id="1464854"/>
    <lineage>
        <taxon>Eukaryota</taxon>
        <taxon>Metazoa</taxon>
        <taxon>Ecdysozoa</taxon>
        <taxon>Arthropoda</taxon>
        <taxon>Hexapoda</taxon>
        <taxon>Insecta</taxon>
        <taxon>Pterygota</taxon>
        <taxon>Neoptera</taxon>
        <taxon>Paraneoptera</taxon>
        <taxon>Hemiptera</taxon>
        <taxon>Auchenorrhyncha</taxon>
        <taxon>Membracoidea</taxon>
        <taxon>Cicadellidae</taxon>
        <taxon>Cicadellinae</taxon>
        <taxon>Proconiini</taxon>
        <taxon>Cuerna</taxon>
    </lineage>
</organism>
<accession>A0A1B6GTX5</accession>
<dbReference type="EMBL" id="GECZ01030686">
    <property type="protein sequence ID" value="JAS39083.1"/>
    <property type="molecule type" value="Transcribed_RNA"/>
</dbReference>
<feature type="transmembrane region" description="Helical" evidence="25">
    <location>
        <begin position="396"/>
        <end position="419"/>
    </location>
</feature>
<comment type="catalytic activity">
    <reaction evidence="15">
        <text>L-arginyl-L-alpha-amino acid(out) = L-arginyl-L-alpha-amino acid(in)</text>
        <dbReference type="Rhea" id="RHEA:79371"/>
        <dbReference type="ChEBI" id="CHEBI:84315"/>
    </reaction>
</comment>
<comment type="catalytic activity">
    <reaction evidence="13">
        <text>L-alpha-aminoacyl-L-lysine(out) = L-alpha-aminoacyl-L-lysine(in)</text>
        <dbReference type="Rhea" id="RHEA:79383"/>
        <dbReference type="ChEBI" id="CHEBI:229966"/>
    </reaction>
</comment>
<gene>
    <name evidence="27" type="ORF">g.29369</name>
    <name evidence="28" type="ORF">g.29371</name>
    <name evidence="29" type="ORF">g.29373</name>
</gene>
<comment type="catalytic activity">
    <reaction evidence="9">
        <text>L-histidyl-glycine(out) = L-histidyl-glycine(in)</text>
        <dbReference type="Rhea" id="RHEA:79395"/>
        <dbReference type="ChEBI" id="CHEBI:229957"/>
    </reaction>
</comment>
<evidence type="ECO:0000256" key="3">
    <source>
        <dbReference type="ARBA" id="ARBA00022448"/>
    </source>
</evidence>
<comment type="catalytic activity">
    <reaction evidence="12">
        <text>L-lysyl-L-alpha-amino acid(out) = L-lysyl-L-alpha-amino acid(in)</text>
        <dbReference type="Rhea" id="RHEA:79387"/>
        <dbReference type="ChEBI" id="CHEBI:229965"/>
    </reaction>
</comment>
<evidence type="ECO:0000256" key="14">
    <source>
        <dbReference type="ARBA" id="ARBA00044898"/>
    </source>
</evidence>
<evidence type="ECO:0000256" key="22">
    <source>
        <dbReference type="ARBA" id="ARBA00045018"/>
    </source>
</evidence>